<dbReference type="Pfam" id="PF03466">
    <property type="entry name" value="LysR_substrate"/>
    <property type="match status" value="1"/>
</dbReference>
<dbReference type="PROSITE" id="PS50931">
    <property type="entry name" value="HTH_LYSR"/>
    <property type="match status" value="1"/>
</dbReference>
<dbReference type="InterPro" id="IPR058163">
    <property type="entry name" value="LysR-type_TF_proteobact-type"/>
</dbReference>
<dbReference type="OrthoDB" id="9786526at2"/>
<dbReference type="GO" id="GO:0003700">
    <property type="term" value="F:DNA-binding transcription factor activity"/>
    <property type="evidence" value="ECO:0007669"/>
    <property type="project" value="InterPro"/>
</dbReference>
<proteinExistence type="inferred from homology"/>
<dbReference type="InterPro" id="IPR036388">
    <property type="entry name" value="WH-like_DNA-bd_sf"/>
</dbReference>
<evidence type="ECO:0000259" key="5">
    <source>
        <dbReference type="PROSITE" id="PS50931"/>
    </source>
</evidence>
<gene>
    <name evidence="6" type="ORF">C5L14_28910</name>
</gene>
<evidence type="ECO:0000256" key="4">
    <source>
        <dbReference type="ARBA" id="ARBA00023163"/>
    </source>
</evidence>
<dbReference type="InterPro" id="IPR036390">
    <property type="entry name" value="WH_DNA-bd_sf"/>
</dbReference>
<dbReference type="InterPro" id="IPR005119">
    <property type="entry name" value="LysR_subst-bd"/>
</dbReference>
<dbReference type="SUPFAM" id="SSF46785">
    <property type="entry name" value="Winged helix' DNA-binding domain"/>
    <property type="match status" value="1"/>
</dbReference>
<dbReference type="PANTHER" id="PTHR30537:SF31">
    <property type="entry name" value="TRANSCRIPTIONAL REGULATOR, LYSR FAMILY"/>
    <property type="match status" value="1"/>
</dbReference>
<protein>
    <submittedName>
        <fullName evidence="6">LysR family transcriptional regulator</fullName>
    </submittedName>
</protein>
<dbReference type="RefSeq" id="WP_105865523.1">
    <property type="nucleotide sequence ID" value="NZ_PUEJ01000016.1"/>
</dbReference>
<dbReference type="PANTHER" id="PTHR30537">
    <property type="entry name" value="HTH-TYPE TRANSCRIPTIONAL REGULATOR"/>
    <property type="match status" value="1"/>
</dbReference>
<comment type="caution">
    <text evidence="6">The sequence shown here is derived from an EMBL/GenBank/DDBJ whole genome shotgun (WGS) entry which is preliminary data.</text>
</comment>
<dbReference type="Pfam" id="PF00126">
    <property type="entry name" value="HTH_1"/>
    <property type="match status" value="1"/>
</dbReference>
<dbReference type="Proteomes" id="UP000237682">
    <property type="component" value="Unassembled WGS sequence"/>
</dbReference>
<name>A0A2S9Q405_9HYPH</name>
<comment type="similarity">
    <text evidence="1">Belongs to the LysR transcriptional regulatory family.</text>
</comment>
<evidence type="ECO:0000256" key="1">
    <source>
        <dbReference type="ARBA" id="ARBA00009437"/>
    </source>
</evidence>
<evidence type="ECO:0000256" key="2">
    <source>
        <dbReference type="ARBA" id="ARBA00023015"/>
    </source>
</evidence>
<keyword evidence="7" id="KW-1185">Reference proteome</keyword>
<dbReference type="Gene3D" id="1.10.10.10">
    <property type="entry name" value="Winged helix-like DNA-binding domain superfamily/Winged helix DNA-binding domain"/>
    <property type="match status" value="1"/>
</dbReference>
<organism evidence="6 7">
    <name type="scientific">Labrys okinawensis</name>
    <dbReference type="NCBI Taxonomy" id="346911"/>
    <lineage>
        <taxon>Bacteria</taxon>
        <taxon>Pseudomonadati</taxon>
        <taxon>Pseudomonadota</taxon>
        <taxon>Alphaproteobacteria</taxon>
        <taxon>Hyphomicrobiales</taxon>
        <taxon>Xanthobacteraceae</taxon>
        <taxon>Labrys</taxon>
    </lineage>
</organism>
<dbReference type="FunFam" id="1.10.10.10:FF:000001">
    <property type="entry name" value="LysR family transcriptional regulator"/>
    <property type="match status" value="1"/>
</dbReference>
<evidence type="ECO:0000256" key="3">
    <source>
        <dbReference type="ARBA" id="ARBA00023125"/>
    </source>
</evidence>
<dbReference type="GO" id="GO:0006351">
    <property type="term" value="P:DNA-templated transcription"/>
    <property type="evidence" value="ECO:0007669"/>
    <property type="project" value="TreeGrafter"/>
</dbReference>
<dbReference type="InterPro" id="IPR000847">
    <property type="entry name" value="LysR_HTH_N"/>
</dbReference>
<evidence type="ECO:0000313" key="7">
    <source>
        <dbReference type="Proteomes" id="UP000237682"/>
    </source>
</evidence>
<dbReference type="CDD" id="cd08422">
    <property type="entry name" value="PBP2_CrgA_like"/>
    <property type="match status" value="1"/>
</dbReference>
<evidence type="ECO:0000313" key="6">
    <source>
        <dbReference type="EMBL" id="PRH84096.1"/>
    </source>
</evidence>
<feature type="domain" description="HTH lysR-type" evidence="5">
    <location>
        <begin position="1"/>
        <end position="59"/>
    </location>
</feature>
<dbReference type="Gene3D" id="3.40.190.290">
    <property type="match status" value="1"/>
</dbReference>
<dbReference type="SUPFAM" id="SSF53850">
    <property type="entry name" value="Periplasmic binding protein-like II"/>
    <property type="match status" value="1"/>
</dbReference>
<keyword evidence="3" id="KW-0238">DNA-binding</keyword>
<dbReference type="GO" id="GO:0043565">
    <property type="term" value="F:sequence-specific DNA binding"/>
    <property type="evidence" value="ECO:0007669"/>
    <property type="project" value="TreeGrafter"/>
</dbReference>
<accession>A0A2S9Q405</accession>
<reference evidence="6 7" key="1">
    <citation type="submission" date="2018-02" db="EMBL/GenBank/DDBJ databases">
        <title>Whole genome sequencing of endophytic bacterium.</title>
        <authorList>
            <person name="Eedara R."/>
            <person name="Podile A.R."/>
        </authorList>
    </citation>
    <scope>NUCLEOTIDE SEQUENCE [LARGE SCALE GENOMIC DNA]</scope>
    <source>
        <strain evidence="6 7">RP1T</strain>
    </source>
</reference>
<dbReference type="EMBL" id="PUEJ01000016">
    <property type="protein sequence ID" value="PRH84096.1"/>
    <property type="molecule type" value="Genomic_DNA"/>
</dbReference>
<dbReference type="AlphaFoldDB" id="A0A2S9Q405"/>
<keyword evidence="2" id="KW-0805">Transcription regulation</keyword>
<sequence>MSNLNDFVLFAQAVEQGSFAAAARRLGVPKSTVSKRVAELEARLGARLLNRTSRSFVLTDAGREVFEHARAAMIEVEAAESAVLARRAEPSGTVRITASVPAAQFQLAAQLPRLAAALPKLQIQLHVTDRFVDLIQEGFDIALRSHFSPLPDSDLMARPVHREAFGLVAAPAYLAVNGTPATPGDLAGHDGLLAQPRAPGWKLSAGHQTAEVTPRPRFFADESVALLEAAKAGLGITALPRSISAAAVAAGLVVPVLPEWQAGEVTTTVLTTHRRGQLPAVRAVVDFLAGSLRPAGAGE</sequence>
<keyword evidence="4" id="KW-0804">Transcription</keyword>